<dbReference type="Proteomes" id="UP001583177">
    <property type="component" value="Unassembled WGS sequence"/>
</dbReference>
<comment type="caution">
    <text evidence="1">The sequence shown here is derived from an EMBL/GenBank/DDBJ whole genome shotgun (WGS) entry which is preliminary data.</text>
</comment>
<evidence type="ECO:0000313" key="1">
    <source>
        <dbReference type="EMBL" id="KAL1854944.1"/>
    </source>
</evidence>
<keyword evidence="2" id="KW-1185">Reference proteome</keyword>
<proteinExistence type="predicted"/>
<evidence type="ECO:0000313" key="2">
    <source>
        <dbReference type="Proteomes" id="UP001583177"/>
    </source>
</evidence>
<accession>A0ABR3W7L1</accession>
<protein>
    <submittedName>
        <fullName evidence="1">Uncharacterized protein</fullName>
    </submittedName>
</protein>
<sequence>MTTPLANGYAIGGPVGVTTQDLLDHVTGALIRYSQNQPDGPNWPLGPTALKQMGVQLPTPEVPNNTQVTPVDDRISFETIALNGAETYPMTKRLFFEPSGVVPSREA</sequence>
<dbReference type="EMBL" id="JAWRVE010000134">
    <property type="protein sequence ID" value="KAL1854944.1"/>
    <property type="molecule type" value="Genomic_DNA"/>
</dbReference>
<reference evidence="1 2" key="1">
    <citation type="journal article" date="2024" name="IMA Fungus">
        <title>IMA Genome - F19 : A genome assembly and annotation guide to empower mycologists, including annotated draft genome sequences of Ceratocystis pirilliformis, Diaporthe australafricana, Fusarium ophioides, Paecilomyces lecythidis, and Sporothrix stenoceras.</title>
        <authorList>
            <person name="Aylward J."/>
            <person name="Wilson A.M."/>
            <person name="Visagie C.M."/>
            <person name="Spraker J."/>
            <person name="Barnes I."/>
            <person name="Buitendag C."/>
            <person name="Ceriani C."/>
            <person name="Del Mar Angel L."/>
            <person name="du Plessis D."/>
            <person name="Fuchs T."/>
            <person name="Gasser K."/>
            <person name="Kramer D."/>
            <person name="Li W."/>
            <person name="Munsamy K."/>
            <person name="Piso A."/>
            <person name="Price J.L."/>
            <person name="Sonnekus B."/>
            <person name="Thomas C."/>
            <person name="van der Nest A."/>
            <person name="van Dijk A."/>
            <person name="van Heerden A."/>
            <person name="van Vuuren N."/>
            <person name="Yilmaz N."/>
            <person name="Duong T.A."/>
            <person name="van der Merwe N.A."/>
            <person name="Wingfield M.J."/>
            <person name="Wingfield B.D."/>
        </authorList>
    </citation>
    <scope>NUCLEOTIDE SEQUENCE [LARGE SCALE GENOMIC DNA]</scope>
    <source>
        <strain evidence="1 2">CMW 18300</strain>
    </source>
</reference>
<gene>
    <name evidence="1" type="ORF">Daus18300_011264</name>
</gene>
<organism evidence="1 2">
    <name type="scientific">Diaporthe australafricana</name>
    <dbReference type="NCBI Taxonomy" id="127596"/>
    <lineage>
        <taxon>Eukaryota</taxon>
        <taxon>Fungi</taxon>
        <taxon>Dikarya</taxon>
        <taxon>Ascomycota</taxon>
        <taxon>Pezizomycotina</taxon>
        <taxon>Sordariomycetes</taxon>
        <taxon>Sordariomycetidae</taxon>
        <taxon>Diaporthales</taxon>
        <taxon>Diaporthaceae</taxon>
        <taxon>Diaporthe</taxon>
    </lineage>
</organism>
<name>A0ABR3W7L1_9PEZI</name>